<dbReference type="EMBL" id="JACVVK020000001">
    <property type="protein sequence ID" value="KAK7508545.1"/>
    <property type="molecule type" value="Genomic_DNA"/>
</dbReference>
<keyword evidence="3" id="KW-1185">Reference proteome</keyword>
<accession>A0ABD0MB14</accession>
<reference evidence="2 3" key="1">
    <citation type="journal article" date="2023" name="Sci. Data">
        <title>Genome assembly of the Korean intertidal mud-creeper Batillaria attramentaria.</title>
        <authorList>
            <person name="Patra A.K."/>
            <person name="Ho P.T."/>
            <person name="Jun S."/>
            <person name="Lee S.J."/>
            <person name="Kim Y."/>
            <person name="Won Y.J."/>
        </authorList>
    </citation>
    <scope>NUCLEOTIDE SEQUENCE [LARGE SCALE GENOMIC DNA]</scope>
    <source>
        <strain evidence="2">Wonlab-2016</strain>
    </source>
</reference>
<feature type="compositionally biased region" description="Low complexity" evidence="1">
    <location>
        <begin position="9"/>
        <end position="20"/>
    </location>
</feature>
<protein>
    <submittedName>
        <fullName evidence="2">Uncharacterized protein</fullName>
    </submittedName>
</protein>
<sequence length="70" mass="7570">MSVRDWPEGLSVSTGLVSSSAPLPGKAAVNVSRVSREKLAETKNSRSSWTTVFGLRGRVCQNYARDCRGV</sequence>
<dbReference type="Proteomes" id="UP001519460">
    <property type="component" value="Unassembled WGS sequence"/>
</dbReference>
<dbReference type="AlphaFoldDB" id="A0ABD0MB14"/>
<evidence type="ECO:0000256" key="1">
    <source>
        <dbReference type="SAM" id="MobiDB-lite"/>
    </source>
</evidence>
<comment type="caution">
    <text evidence="2">The sequence shown here is derived from an EMBL/GenBank/DDBJ whole genome shotgun (WGS) entry which is preliminary data.</text>
</comment>
<evidence type="ECO:0000313" key="3">
    <source>
        <dbReference type="Proteomes" id="UP001519460"/>
    </source>
</evidence>
<evidence type="ECO:0000313" key="2">
    <source>
        <dbReference type="EMBL" id="KAK7508545.1"/>
    </source>
</evidence>
<organism evidence="2 3">
    <name type="scientific">Batillaria attramentaria</name>
    <dbReference type="NCBI Taxonomy" id="370345"/>
    <lineage>
        <taxon>Eukaryota</taxon>
        <taxon>Metazoa</taxon>
        <taxon>Spiralia</taxon>
        <taxon>Lophotrochozoa</taxon>
        <taxon>Mollusca</taxon>
        <taxon>Gastropoda</taxon>
        <taxon>Caenogastropoda</taxon>
        <taxon>Sorbeoconcha</taxon>
        <taxon>Cerithioidea</taxon>
        <taxon>Batillariidae</taxon>
        <taxon>Batillaria</taxon>
    </lineage>
</organism>
<proteinExistence type="predicted"/>
<name>A0ABD0MB14_9CAEN</name>
<feature type="region of interest" description="Disordered" evidence="1">
    <location>
        <begin position="1"/>
        <end position="23"/>
    </location>
</feature>
<gene>
    <name evidence="2" type="ORF">BaRGS_00000111</name>
</gene>